<feature type="compositionally biased region" description="Polar residues" evidence="1">
    <location>
        <begin position="307"/>
        <end position="329"/>
    </location>
</feature>
<dbReference type="GO" id="GO:0051016">
    <property type="term" value="P:barbed-end actin filament capping"/>
    <property type="evidence" value="ECO:0007669"/>
    <property type="project" value="TreeGrafter"/>
</dbReference>
<dbReference type="PANTHER" id="PTHR11977:SF133">
    <property type="entry name" value="DUF4045 DOMAIN-CONTAINING PROTEIN"/>
    <property type="match status" value="1"/>
</dbReference>
<dbReference type="InterPro" id="IPR057226">
    <property type="entry name" value="DUF7904"/>
</dbReference>
<feature type="compositionally biased region" description="Polar residues" evidence="1">
    <location>
        <begin position="589"/>
        <end position="598"/>
    </location>
</feature>
<dbReference type="InterPro" id="IPR007123">
    <property type="entry name" value="Gelsolin-like_dom"/>
</dbReference>
<feature type="compositionally biased region" description="Polar residues" evidence="1">
    <location>
        <begin position="102"/>
        <end position="120"/>
    </location>
</feature>
<dbReference type="InterPro" id="IPR007122">
    <property type="entry name" value="Villin/Gelsolin"/>
</dbReference>
<feature type="compositionally biased region" description="Basic and acidic residues" evidence="1">
    <location>
        <begin position="687"/>
        <end position="699"/>
    </location>
</feature>
<feature type="compositionally biased region" description="Low complexity" evidence="1">
    <location>
        <begin position="1521"/>
        <end position="1539"/>
    </location>
</feature>
<dbReference type="GO" id="GO:0005546">
    <property type="term" value="F:phosphatidylinositol-4,5-bisphosphate binding"/>
    <property type="evidence" value="ECO:0007669"/>
    <property type="project" value="TreeGrafter"/>
</dbReference>
<evidence type="ECO:0000313" key="6">
    <source>
        <dbReference type="Proteomes" id="UP000800235"/>
    </source>
</evidence>
<reference evidence="5" key="1">
    <citation type="journal article" date="2020" name="Stud. Mycol.">
        <title>101 Dothideomycetes genomes: a test case for predicting lifestyles and emergence of pathogens.</title>
        <authorList>
            <person name="Haridas S."/>
            <person name="Albert R."/>
            <person name="Binder M."/>
            <person name="Bloem J."/>
            <person name="Labutti K."/>
            <person name="Salamov A."/>
            <person name="Andreopoulos B."/>
            <person name="Baker S."/>
            <person name="Barry K."/>
            <person name="Bills G."/>
            <person name="Bluhm B."/>
            <person name="Cannon C."/>
            <person name="Castanera R."/>
            <person name="Culley D."/>
            <person name="Daum C."/>
            <person name="Ezra D."/>
            <person name="Gonzalez J."/>
            <person name="Henrissat B."/>
            <person name="Kuo A."/>
            <person name="Liang C."/>
            <person name="Lipzen A."/>
            <person name="Lutzoni F."/>
            <person name="Magnuson J."/>
            <person name="Mondo S."/>
            <person name="Nolan M."/>
            <person name="Ohm R."/>
            <person name="Pangilinan J."/>
            <person name="Park H.-J."/>
            <person name="Ramirez L."/>
            <person name="Alfaro M."/>
            <person name="Sun H."/>
            <person name="Tritt A."/>
            <person name="Yoshinaga Y."/>
            <person name="Zwiers L.-H."/>
            <person name="Turgeon B."/>
            <person name="Goodwin S."/>
            <person name="Spatafora J."/>
            <person name="Crous P."/>
            <person name="Grigoriev I."/>
        </authorList>
    </citation>
    <scope>NUCLEOTIDE SEQUENCE</scope>
    <source>
        <strain evidence="5">CBS 130266</strain>
    </source>
</reference>
<feature type="region of interest" description="Disordered" evidence="1">
    <location>
        <begin position="1521"/>
        <end position="1554"/>
    </location>
</feature>
<dbReference type="Pfam" id="PF00626">
    <property type="entry name" value="Gelsolin"/>
    <property type="match status" value="1"/>
</dbReference>
<name>A0A9P4NSY2_9PEZI</name>
<dbReference type="GO" id="GO:0051015">
    <property type="term" value="F:actin filament binding"/>
    <property type="evidence" value="ECO:0007669"/>
    <property type="project" value="InterPro"/>
</dbReference>
<evidence type="ECO:0008006" key="7">
    <source>
        <dbReference type="Google" id="ProtNLM"/>
    </source>
</evidence>
<dbReference type="Proteomes" id="UP000800235">
    <property type="component" value="Unassembled WGS sequence"/>
</dbReference>
<evidence type="ECO:0000259" key="4">
    <source>
        <dbReference type="Pfam" id="PF25480"/>
    </source>
</evidence>
<feature type="region of interest" description="Disordered" evidence="1">
    <location>
        <begin position="23"/>
        <end position="802"/>
    </location>
</feature>
<dbReference type="GO" id="GO:0015629">
    <property type="term" value="C:actin cytoskeleton"/>
    <property type="evidence" value="ECO:0007669"/>
    <property type="project" value="TreeGrafter"/>
</dbReference>
<dbReference type="GO" id="GO:0005737">
    <property type="term" value="C:cytoplasm"/>
    <property type="evidence" value="ECO:0007669"/>
    <property type="project" value="TreeGrafter"/>
</dbReference>
<feature type="region of interest" description="Disordered" evidence="1">
    <location>
        <begin position="936"/>
        <end position="1084"/>
    </location>
</feature>
<dbReference type="OrthoDB" id="6375767at2759"/>
<feature type="compositionally biased region" description="Basic and acidic residues" evidence="1">
    <location>
        <begin position="539"/>
        <end position="548"/>
    </location>
</feature>
<feature type="compositionally biased region" description="Polar residues" evidence="1">
    <location>
        <begin position="243"/>
        <end position="259"/>
    </location>
</feature>
<dbReference type="GO" id="GO:0051014">
    <property type="term" value="P:actin filament severing"/>
    <property type="evidence" value="ECO:0007669"/>
    <property type="project" value="TreeGrafter"/>
</dbReference>
<dbReference type="InterPro" id="IPR025118">
    <property type="entry name" value="DUF4045"/>
</dbReference>
<feature type="compositionally biased region" description="Polar residues" evidence="1">
    <location>
        <begin position="365"/>
        <end position="375"/>
    </location>
</feature>
<dbReference type="EMBL" id="MU007031">
    <property type="protein sequence ID" value="KAF2431589.1"/>
    <property type="molecule type" value="Genomic_DNA"/>
</dbReference>
<feature type="compositionally biased region" description="Polar residues" evidence="1">
    <location>
        <begin position="337"/>
        <end position="355"/>
    </location>
</feature>
<sequence>MSAPDPSGTNDDLSPSDFVKKIRELGEKRDTEDAERLSTLERDILKGREERAARRAERARSISPEKNSTPPPPELSRSNTPTTQERSKMAESTGESPRPLSRSGTLSWQQRRPKSSSGQRPLSMFAAENAARSPRATPEPANEDAPELSRRQISESLASKDPGWFRQTAERGIGSAAYRRSQEDSGDATAGAGSGKLRMPGMSRESTVDTVGTSSPPPESSRSISPSRASSVRMSAASSRYSNTTANSESGSMRMQSPPASIMDAPKLTPSGVDLKSPHSARPPSPTKGMGGFVESAMLKRADSVSKRWSTQAPPGLGRQSSTASNRSSYIGGFSGVSGSASPTRLERSPSTLNPAGSLEPGSRPSPSHSNSTVTRARDDQSMSTDKDGFVMPALPLHSRTKSVASLQNISQTTGDQSQPSSPSRRWSPTKSSWLESALNKPEEKLKTQPAPPTQPSWMAEINKAKQHKSNASISNPPKLASPEPFERVSSPINRSAQPSPSILKTKSPPPIEAKPIPITKAKSPSPEVFAKPSSLAKEVAEAPEKPETASPIASPPIKRSWEVKKPSPSPAPTPVSTPGKVDFRANLKSRQATNDGNSKTEPEFKNALGNLKRAETKNFVAPDPLKDNILRGKAGLNITGGPAPRVRVDELKESLLKQKEAIKEKAATEPKRPPEKRGSDQPPPEALRKVLHRSESSKDSITSLKSQSESTPKAIARMKTLREKTKPSPPIKPMSPSLGGFSSSPEVTPSSVSERLPSGFRKQPPTEEVVSNPSPSLAKETEQSSEETQPKPVGLPGMAKAGVSGKLASRFNPALANILARGPPTPNGSGAGGGLASASQDSSPTPGGPLEHKTKGRARGPKRRAPTSQPGEDSSSVKPKSPVLEATHPAAKSEESSTSFMSKAKVSAPQKPSSGSISATVKSFSNAALVKPEDILPSSHRPSISAAHDVSNEPATSSSILTRSKPLAPIKSPLLSDNALAPFEKAESNPEQTKSKSQIDVSHTFSPEYEPSSQPKAPVSARSLPMARPLPSPAARKTHEEGTAIRNIPSFSKSASHAAEVTLSRPSVLNESPTEAELSPPIVSVKNATAMWGRQAEVAMPSSPGRPKSPVKLPTRHDEEVAMREAGLMPPPVKPQGVGLGISAPTSGQTSSLSKTNDRSPGKLPLSPPSSPARVATPLGKGSLTMAGKTTESVIQVPRLDGARSRPASASLNAPPESPIPQTSEATHLFADFFDERPVVEPGSDDMDTGNILESYPLTTEKVQTLSKQLQIISGDGKLLPVPTHQEHILFDDSMYVCTHVFMSEKGVKATEVYLWAGSGVPQAAVEDAQLFGRRVAKDKNGKLIVLHQGKETPKFFQALGGILTTFRGSRSRSSSGIPTTFMLCGRKHMGHISFDEVDFSINSLCSGFPYLISSESRLSLWKGKGCSAEELGCARLIAMDLGPTPDMTEISEGEETDAFFNLFQPTTGVADKRMPRSASHWRLKATNDKYRCRLFRVEQQHSRSSTLQVSSFFSSLTRRPSWSSLSSSSAPRPSPTLHEQPKTPTTPKAAVSPLGLTTSTKIVEIAPFTQGDVEAEGIYVLDAFFEIYILIGPLAQSQSHAFATALLFAQDYGILAASLEDRPFVPVSTVVLEGIPRDMKPCFRQWSDEAFGFARTEALMAGKPKRGGSLRCVGLAAALAATRSK</sequence>
<feature type="compositionally biased region" description="Basic and acidic residues" evidence="1">
    <location>
        <begin position="647"/>
        <end position="680"/>
    </location>
</feature>
<feature type="compositionally biased region" description="Polar residues" evidence="1">
    <location>
        <begin position="954"/>
        <end position="963"/>
    </location>
</feature>
<feature type="compositionally biased region" description="Low complexity" evidence="1">
    <location>
        <begin position="735"/>
        <end position="755"/>
    </location>
</feature>
<feature type="compositionally biased region" description="Polar residues" evidence="1">
    <location>
        <begin position="204"/>
        <end position="213"/>
    </location>
</feature>
<dbReference type="SUPFAM" id="SSF55753">
    <property type="entry name" value="Actin depolymerizing proteins"/>
    <property type="match status" value="2"/>
</dbReference>
<dbReference type="Pfam" id="PF25480">
    <property type="entry name" value="DUF7904"/>
    <property type="match status" value="1"/>
</dbReference>
<gene>
    <name evidence="5" type="ORF">EJ08DRAFT_678336</name>
</gene>
<feature type="compositionally biased region" description="Basic residues" evidence="1">
    <location>
        <begin position="855"/>
        <end position="866"/>
    </location>
</feature>
<keyword evidence="6" id="KW-1185">Reference proteome</keyword>
<dbReference type="GO" id="GO:0008154">
    <property type="term" value="P:actin polymerization or depolymerization"/>
    <property type="evidence" value="ECO:0007669"/>
    <property type="project" value="TreeGrafter"/>
</dbReference>
<feature type="compositionally biased region" description="Polar residues" evidence="1">
    <location>
        <begin position="990"/>
        <end position="1016"/>
    </location>
</feature>
<feature type="compositionally biased region" description="Basic and acidic residues" evidence="1">
    <location>
        <begin position="376"/>
        <end position="389"/>
    </location>
</feature>
<feature type="compositionally biased region" description="Polar residues" evidence="1">
    <location>
        <begin position="491"/>
        <end position="505"/>
    </location>
</feature>
<feature type="compositionally biased region" description="Basic and acidic residues" evidence="1">
    <location>
        <begin position="23"/>
        <end position="60"/>
    </location>
</feature>
<feature type="compositionally biased region" description="Polar residues" evidence="1">
    <location>
        <begin position="402"/>
        <end position="416"/>
    </location>
</feature>
<feature type="compositionally biased region" description="Polar residues" evidence="1">
    <location>
        <begin position="1065"/>
        <end position="1074"/>
    </location>
</feature>
<comment type="caution">
    <text evidence="5">The sequence shown here is derived from an EMBL/GenBank/DDBJ whole genome shotgun (WGS) entry which is preliminary data.</text>
</comment>
<evidence type="ECO:0000259" key="3">
    <source>
        <dbReference type="Pfam" id="PF13254"/>
    </source>
</evidence>
<dbReference type="SMART" id="SM00262">
    <property type="entry name" value="GEL"/>
    <property type="match status" value="2"/>
</dbReference>
<dbReference type="PANTHER" id="PTHR11977">
    <property type="entry name" value="VILLIN"/>
    <property type="match status" value="1"/>
</dbReference>
<evidence type="ECO:0000313" key="5">
    <source>
        <dbReference type="EMBL" id="KAF2431589.1"/>
    </source>
</evidence>
<feature type="compositionally biased region" description="Polar residues" evidence="1">
    <location>
        <begin position="1145"/>
        <end position="1156"/>
    </location>
</feature>
<dbReference type="InterPro" id="IPR029006">
    <property type="entry name" value="ADF-H/Gelsolin-like_dom_sf"/>
</dbReference>
<feature type="region of interest" description="Disordered" evidence="1">
    <location>
        <begin position="819"/>
        <end position="919"/>
    </location>
</feature>
<dbReference type="Pfam" id="PF13254">
    <property type="entry name" value="DUF4045"/>
    <property type="match status" value="1"/>
</dbReference>
<accession>A0A9P4NSY2</accession>
<organism evidence="5 6">
    <name type="scientific">Tothia fuscella</name>
    <dbReference type="NCBI Taxonomy" id="1048955"/>
    <lineage>
        <taxon>Eukaryota</taxon>
        <taxon>Fungi</taxon>
        <taxon>Dikarya</taxon>
        <taxon>Ascomycota</taxon>
        <taxon>Pezizomycotina</taxon>
        <taxon>Dothideomycetes</taxon>
        <taxon>Pleosporomycetidae</taxon>
        <taxon>Venturiales</taxon>
        <taxon>Cylindrosympodiaceae</taxon>
        <taxon>Tothia</taxon>
    </lineage>
</organism>
<feature type="domain" description="DUF4045" evidence="3">
    <location>
        <begin position="76"/>
        <end position="662"/>
    </location>
</feature>
<evidence type="ECO:0000259" key="2">
    <source>
        <dbReference type="Pfam" id="PF00626"/>
    </source>
</evidence>
<protein>
    <recommendedName>
        <fullName evidence="7">DUF4045 domain-containing protein</fullName>
    </recommendedName>
</protein>
<feature type="region of interest" description="Disordered" evidence="1">
    <location>
        <begin position="1098"/>
        <end position="1222"/>
    </location>
</feature>
<proteinExistence type="predicted"/>
<feature type="compositionally biased region" description="Low complexity" evidence="1">
    <location>
        <begin position="220"/>
        <end position="242"/>
    </location>
</feature>
<feature type="compositionally biased region" description="Polar residues" evidence="1">
    <location>
        <begin position="700"/>
        <end position="712"/>
    </location>
</feature>
<dbReference type="Gene3D" id="3.40.20.10">
    <property type="entry name" value="Severin"/>
    <property type="match status" value="3"/>
</dbReference>
<feature type="compositionally biased region" description="Low complexity" evidence="1">
    <location>
        <begin position="417"/>
        <end position="434"/>
    </location>
</feature>
<evidence type="ECO:0000256" key="1">
    <source>
        <dbReference type="SAM" id="MobiDB-lite"/>
    </source>
</evidence>
<feature type="compositionally biased region" description="Polar residues" evidence="1">
    <location>
        <begin position="867"/>
        <end position="879"/>
    </location>
</feature>
<feature type="domain" description="DUF7904" evidence="4">
    <location>
        <begin position="1270"/>
        <end position="1369"/>
    </location>
</feature>
<feature type="domain" description="Gelsolin-like" evidence="2">
    <location>
        <begin position="1563"/>
        <end position="1611"/>
    </location>
</feature>